<feature type="region of interest" description="Disordered" evidence="1">
    <location>
        <begin position="347"/>
        <end position="368"/>
    </location>
</feature>
<dbReference type="EMBL" id="MCFG01000096">
    <property type="protein sequence ID" value="ORX82396.1"/>
    <property type="molecule type" value="Genomic_DNA"/>
</dbReference>
<evidence type="ECO:0000256" key="1">
    <source>
        <dbReference type="SAM" id="MobiDB-lite"/>
    </source>
</evidence>
<keyword evidence="3" id="KW-1185">Reference proteome</keyword>
<reference evidence="2 3" key="1">
    <citation type="submission" date="2016-08" db="EMBL/GenBank/DDBJ databases">
        <title>A Parts List for Fungal Cellulosomes Revealed by Comparative Genomics.</title>
        <authorList>
            <consortium name="DOE Joint Genome Institute"/>
            <person name="Haitjema C.H."/>
            <person name="Gilmore S.P."/>
            <person name="Henske J.K."/>
            <person name="Solomon K.V."/>
            <person name="De Groot R."/>
            <person name="Kuo A."/>
            <person name="Mondo S.J."/>
            <person name="Salamov A.A."/>
            <person name="Labutti K."/>
            <person name="Zhao Z."/>
            <person name="Chiniquy J."/>
            <person name="Barry K."/>
            <person name="Brewer H.M."/>
            <person name="Purvine S.O."/>
            <person name="Wright A.T."/>
            <person name="Boxma B."/>
            <person name="Van Alen T."/>
            <person name="Hackstein J.H."/>
            <person name="Baker S.E."/>
            <person name="Grigoriev I.V."/>
            <person name="O'Malley M.A."/>
        </authorList>
    </citation>
    <scope>NUCLEOTIDE SEQUENCE [LARGE SCALE GENOMIC DNA]</scope>
    <source>
        <strain evidence="2 3">S4</strain>
    </source>
</reference>
<protein>
    <recommendedName>
        <fullName evidence="4">Reverse transcriptase zinc-binding domain-containing protein</fullName>
    </recommendedName>
</protein>
<feature type="non-terminal residue" evidence="2">
    <location>
        <position position="1"/>
    </location>
</feature>
<proteinExistence type="predicted"/>
<comment type="caution">
    <text evidence="2">The sequence shown here is derived from an EMBL/GenBank/DDBJ whole genome shotgun (WGS) entry which is preliminary data.</text>
</comment>
<reference evidence="2 3" key="2">
    <citation type="submission" date="2016-08" db="EMBL/GenBank/DDBJ databases">
        <title>Pervasive Adenine N6-methylation of Active Genes in Fungi.</title>
        <authorList>
            <consortium name="DOE Joint Genome Institute"/>
            <person name="Mondo S.J."/>
            <person name="Dannebaum R.O."/>
            <person name="Kuo R.C."/>
            <person name="Labutti K."/>
            <person name="Haridas S."/>
            <person name="Kuo A."/>
            <person name="Salamov A."/>
            <person name="Ahrendt S.R."/>
            <person name="Lipzen A."/>
            <person name="Sullivan W."/>
            <person name="Andreopoulos W.B."/>
            <person name="Clum A."/>
            <person name="Lindquist E."/>
            <person name="Daum C."/>
            <person name="Ramamoorthy G.K."/>
            <person name="Gryganskyi A."/>
            <person name="Culley D."/>
            <person name="Magnuson J.K."/>
            <person name="James T.Y."/>
            <person name="O'Malley M.A."/>
            <person name="Stajich J.E."/>
            <person name="Spatafora J.W."/>
            <person name="Visel A."/>
            <person name="Grigoriev I.V."/>
        </authorList>
    </citation>
    <scope>NUCLEOTIDE SEQUENCE [LARGE SCALE GENOMIC DNA]</scope>
    <source>
        <strain evidence="2 3">S4</strain>
    </source>
</reference>
<organism evidence="2 3">
    <name type="scientific">Anaeromyces robustus</name>
    <dbReference type="NCBI Taxonomy" id="1754192"/>
    <lineage>
        <taxon>Eukaryota</taxon>
        <taxon>Fungi</taxon>
        <taxon>Fungi incertae sedis</taxon>
        <taxon>Chytridiomycota</taxon>
        <taxon>Chytridiomycota incertae sedis</taxon>
        <taxon>Neocallimastigomycetes</taxon>
        <taxon>Neocallimastigales</taxon>
        <taxon>Neocallimastigaceae</taxon>
        <taxon>Anaeromyces</taxon>
    </lineage>
</organism>
<evidence type="ECO:0000313" key="3">
    <source>
        <dbReference type="Proteomes" id="UP000193944"/>
    </source>
</evidence>
<evidence type="ECO:0008006" key="4">
    <source>
        <dbReference type="Google" id="ProtNLM"/>
    </source>
</evidence>
<accession>A0A1Y1XAD1</accession>
<dbReference type="AlphaFoldDB" id="A0A1Y1XAD1"/>
<sequence>STQTIINKGFYWILGYSKHNSFVSIYCISKELNIPPLSGKCALAQVRCFNKWKDSNCIISKIVNNVATTRKWTWDKESKILNDKLNNISSSTKEIMEFYWDRDMNSDKSIKAKTYKLYNFEESRSYLKLNLEFPEYSKGFRWILRARCGYKIDARVAKAAKMINNSCPNCCSCCFHCDSYQRIDHWFINCFLFKNLRIDHFSDLDRNFFYFLDSLFNSLVRTSNNPSVDNRINSIVKGYKNSNNMRFNCISNIDILGSKKIVNRYRIYIFLIGGRDYGFSDRINNSPYKKEWECLFKCQTESGTYSKSPFLLRSAALLNDIMPVVCKRQHILFNKFKTNLSRNVNADNTVGQPSRANADPISDPSGIG</sequence>
<name>A0A1Y1XAD1_9FUNG</name>
<dbReference type="STRING" id="1754192.A0A1Y1XAD1"/>
<dbReference type="Proteomes" id="UP000193944">
    <property type="component" value="Unassembled WGS sequence"/>
</dbReference>
<evidence type="ECO:0000313" key="2">
    <source>
        <dbReference type="EMBL" id="ORX82396.1"/>
    </source>
</evidence>
<dbReference type="OrthoDB" id="2174740at2759"/>
<gene>
    <name evidence="2" type="ORF">BCR32DRAFT_278955</name>
</gene>